<accession>A0A0C1CCW1</accession>
<dbReference type="InterPro" id="IPR001977">
    <property type="entry name" value="Depp_CoAkinase"/>
</dbReference>
<comment type="catalytic activity">
    <reaction evidence="5">
        <text>3'-dephospho-CoA + ATP = ADP + CoA + H(+)</text>
        <dbReference type="Rhea" id="RHEA:18245"/>
        <dbReference type="ChEBI" id="CHEBI:15378"/>
        <dbReference type="ChEBI" id="CHEBI:30616"/>
        <dbReference type="ChEBI" id="CHEBI:57287"/>
        <dbReference type="ChEBI" id="CHEBI:57328"/>
        <dbReference type="ChEBI" id="CHEBI:456216"/>
        <dbReference type="EC" id="2.7.1.24"/>
    </reaction>
</comment>
<dbReference type="Gene3D" id="3.40.50.300">
    <property type="entry name" value="P-loop containing nucleotide triphosphate hydrolases"/>
    <property type="match status" value="1"/>
</dbReference>
<protein>
    <recommendedName>
        <fullName evidence="5 6">Dephospho-CoA kinase</fullName>
        <ecNumber evidence="5 6">2.7.1.24</ecNumber>
    </recommendedName>
    <alternativeName>
        <fullName evidence="5">Dephosphocoenzyme A kinase</fullName>
    </alternativeName>
</protein>
<keyword evidence="4 5" id="KW-0173">Coenzyme A biosynthesis</keyword>
<comment type="pathway">
    <text evidence="5">Cofactor biosynthesis; coenzyme A biosynthesis; CoA from (R)-pantothenate: step 5/5.</text>
</comment>
<dbReference type="PANTHER" id="PTHR10695">
    <property type="entry name" value="DEPHOSPHO-COA KINASE-RELATED"/>
    <property type="match status" value="1"/>
</dbReference>
<comment type="caution">
    <text evidence="7">The sequence shown here is derived from an EMBL/GenBank/DDBJ whole genome shotgun (WGS) entry which is preliminary data.</text>
</comment>
<sequence>MERMLKYRKIAVTGGLSSGKSSVCRFFKDLGAYVVSADLIVHQLLSPETAPGQKVIHLLGEEILVDRQIDRSKVAQKVFNNPELLKSLEKILHPAVWDEIERSYQTAYREQNTSLFVAEIPLLFEAGAENIYDSTIAILADPKVSQQHFMDATGLDAIAYEKRMAQQLSPYEKAHRADYVIINNGNLVDVQEMVKILFDQLTQ</sequence>
<dbReference type="UniPathway" id="UPA00241">
    <property type="reaction ID" value="UER00356"/>
</dbReference>
<evidence type="ECO:0000313" key="8">
    <source>
        <dbReference type="Proteomes" id="UP000031307"/>
    </source>
</evidence>
<dbReference type="EMBL" id="JSAM01000010">
    <property type="protein sequence ID" value="KIA78700.1"/>
    <property type="molecule type" value="Genomic_DNA"/>
</dbReference>
<comment type="subcellular location">
    <subcellularLocation>
        <location evidence="5">Cytoplasm</location>
    </subcellularLocation>
</comment>
<dbReference type="CDD" id="cd02022">
    <property type="entry name" value="DPCK"/>
    <property type="match status" value="1"/>
</dbReference>
<dbReference type="GO" id="GO:0015937">
    <property type="term" value="P:coenzyme A biosynthetic process"/>
    <property type="evidence" value="ECO:0007669"/>
    <property type="project" value="UniProtKB-UniRule"/>
</dbReference>
<dbReference type="GO" id="GO:0004140">
    <property type="term" value="F:dephospho-CoA kinase activity"/>
    <property type="evidence" value="ECO:0007669"/>
    <property type="project" value="UniProtKB-UniRule"/>
</dbReference>
<comment type="function">
    <text evidence="5">Catalyzes the phosphorylation of the 3'-hydroxyl group of dephosphocoenzyme A to form coenzyme A.</text>
</comment>
<dbReference type="GO" id="GO:0005737">
    <property type="term" value="C:cytoplasm"/>
    <property type="evidence" value="ECO:0007669"/>
    <property type="project" value="UniProtKB-SubCell"/>
</dbReference>
<dbReference type="PANTHER" id="PTHR10695:SF46">
    <property type="entry name" value="BIFUNCTIONAL COENZYME A SYNTHASE-RELATED"/>
    <property type="match status" value="1"/>
</dbReference>
<evidence type="ECO:0000256" key="6">
    <source>
        <dbReference type="NCBIfam" id="TIGR00152"/>
    </source>
</evidence>
<evidence type="ECO:0000256" key="1">
    <source>
        <dbReference type="ARBA" id="ARBA00009018"/>
    </source>
</evidence>
<keyword evidence="5" id="KW-0963">Cytoplasm</keyword>
<dbReference type="NCBIfam" id="TIGR00152">
    <property type="entry name" value="dephospho-CoA kinase"/>
    <property type="match status" value="1"/>
</dbReference>
<dbReference type="InterPro" id="IPR027417">
    <property type="entry name" value="P-loop_NTPase"/>
</dbReference>
<dbReference type="Pfam" id="PF01121">
    <property type="entry name" value="CoaE"/>
    <property type="match status" value="1"/>
</dbReference>
<dbReference type="PATRIC" id="fig|83552.4.peg.137"/>
<dbReference type="Proteomes" id="UP000031307">
    <property type="component" value="Unassembled WGS sequence"/>
</dbReference>
<comment type="similarity">
    <text evidence="1 5">Belongs to the CoaE family.</text>
</comment>
<gene>
    <name evidence="5 7" type="primary">coaE</name>
    <name evidence="7" type="ORF">DB43_DP00570</name>
</gene>
<evidence type="ECO:0000256" key="5">
    <source>
        <dbReference type="HAMAP-Rule" id="MF_00376"/>
    </source>
</evidence>
<organism evidence="7 8">
    <name type="scientific">Parachlamydia acanthamoebae</name>
    <dbReference type="NCBI Taxonomy" id="83552"/>
    <lineage>
        <taxon>Bacteria</taxon>
        <taxon>Pseudomonadati</taxon>
        <taxon>Chlamydiota</taxon>
        <taxon>Chlamydiia</taxon>
        <taxon>Parachlamydiales</taxon>
        <taxon>Parachlamydiaceae</taxon>
        <taxon>Parachlamydia</taxon>
    </lineage>
</organism>
<dbReference type="SUPFAM" id="SSF52540">
    <property type="entry name" value="P-loop containing nucleoside triphosphate hydrolases"/>
    <property type="match status" value="1"/>
</dbReference>
<dbReference type="AlphaFoldDB" id="A0A0C1CCW1"/>
<proteinExistence type="inferred from homology"/>
<keyword evidence="3 5" id="KW-0067">ATP-binding</keyword>
<dbReference type="PROSITE" id="PS51219">
    <property type="entry name" value="DPCK"/>
    <property type="match status" value="1"/>
</dbReference>
<evidence type="ECO:0000256" key="4">
    <source>
        <dbReference type="ARBA" id="ARBA00022993"/>
    </source>
</evidence>
<name>A0A0C1CCW1_9BACT</name>
<dbReference type="GO" id="GO:0005524">
    <property type="term" value="F:ATP binding"/>
    <property type="evidence" value="ECO:0007669"/>
    <property type="project" value="UniProtKB-UniRule"/>
</dbReference>
<evidence type="ECO:0000313" key="7">
    <source>
        <dbReference type="EMBL" id="KIA78700.1"/>
    </source>
</evidence>
<keyword evidence="5 7" id="KW-0808">Transferase</keyword>
<keyword evidence="2 5" id="KW-0547">Nucleotide-binding</keyword>
<keyword evidence="5 7" id="KW-0418">Kinase</keyword>
<dbReference type="EC" id="2.7.1.24" evidence="5 6"/>
<dbReference type="HAMAP" id="MF_00376">
    <property type="entry name" value="Dephospho_CoA_kinase"/>
    <property type="match status" value="1"/>
</dbReference>
<evidence type="ECO:0000256" key="2">
    <source>
        <dbReference type="ARBA" id="ARBA00022741"/>
    </source>
</evidence>
<feature type="binding site" evidence="5">
    <location>
        <begin position="17"/>
        <end position="22"/>
    </location>
    <ligand>
        <name>ATP</name>
        <dbReference type="ChEBI" id="CHEBI:30616"/>
    </ligand>
</feature>
<reference evidence="7 8" key="1">
    <citation type="journal article" date="2014" name="Mol. Biol. Evol.">
        <title>Massive expansion of Ubiquitination-related gene families within the Chlamydiae.</title>
        <authorList>
            <person name="Domman D."/>
            <person name="Collingro A."/>
            <person name="Lagkouvardos I."/>
            <person name="Gehre L."/>
            <person name="Weinmaier T."/>
            <person name="Rattei T."/>
            <person name="Subtil A."/>
            <person name="Horn M."/>
        </authorList>
    </citation>
    <scope>NUCLEOTIDE SEQUENCE [LARGE SCALE GENOMIC DNA]</scope>
    <source>
        <strain evidence="7 8">OEW1</strain>
    </source>
</reference>
<evidence type="ECO:0000256" key="3">
    <source>
        <dbReference type="ARBA" id="ARBA00022840"/>
    </source>
</evidence>